<organism evidence="2 3">
    <name type="scientific">Planotetraspora phitsanulokensis</name>
    <dbReference type="NCBI Taxonomy" id="575192"/>
    <lineage>
        <taxon>Bacteria</taxon>
        <taxon>Bacillati</taxon>
        <taxon>Actinomycetota</taxon>
        <taxon>Actinomycetes</taxon>
        <taxon>Streptosporangiales</taxon>
        <taxon>Streptosporangiaceae</taxon>
        <taxon>Planotetraspora</taxon>
    </lineage>
</organism>
<dbReference type="PANTHER" id="PTHR35010">
    <property type="entry name" value="BLL4672 PROTEIN-RELATED"/>
    <property type="match status" value="1"/>
</dbReference>
<dbReference type="Gene3D" id="3.30.450.180">
    <property type="match status" value="1"/>
</dbReference>
<dbReference type="Pfam" id="PF17765">
    <property type="entry name" value="MLTR_LBD"/>
    <property type="match status" value="1"/>
</dbReference>
<evidence type="ECO:0000259" key="1">
    <source>
        <dbReference type="PROSITE" id="PS50943"/>
    </source>
</evidence>
<dbReference type="Gene3D" id="1.10.260.40">
    <property type="entry name" value="lambda repressor-like DNA-binding domains"/>
    <property type="match status" value="1"/>
</dbReference>
<name>A0A8J3U470_9ACTN</name>
<evidence type="ECO:0000313" key="2">
    <source>
        <dbReference type="EMBL" id="GII36687.1"/>
    </source>
</evidence>
<dbReference type="EMBL" id="BOOP01000005">
    <property type="protein sequence ID" value="GII36687.1"/>
    <property type="molecule type" value="Genomic_DNA"/>
</dbReference>
<proteinExistence type="predicted"/>
<evidence type="ECO:0000313" key="3">
    <source>
        <dbReference type="Proteomes" id="UP000622547"/>
    </source>
</evidence>
<dbReference type="AlphaFoldDB" id="A0A8J3U470"/>
<reference evidence="2 3" key="1">
    <citation type="submission" date="2021-01" db="EMBL/GenBank/DDBJ databases">
        <title>Whole genome shotgun sequence of Planotetraspora phitsanulokensis NBRC 104273.</title>
        <authorList>
            <person name="Komaki H."/>
            <person name="Tamura T."/>
        </authorList>
    </citation>
    <scope>NUCLEOTIDE SEQUENCE [LARGE SCALE GENOMIC DNA]</scope>
    <source>
        <strain evidence="2 3">NBRC 104273</strain>
    </source>
</reference>
<dbReference type="PROSITE" id="PS50943">
    <property type="entry name" value="HTH_CROC1"/>
    <property type="match status" value="1"/>
</dbReference>
<protein>
    <submittedName>
        <fullName evidence="2">Transcriptional regulator</fullName>
    </submittedName>
</protein>
<dbReference type="InterPro" id="IPR001387">
    <property type="entry name" value="Cro/C1-type_HTH"/>
</dbReference>
<comment type="caution">
    <text evidence="2">The sequence shown here is derived from an EMBL/GenBank/DDBJ whole genome shotgun (WGS) entry which is preliminary data.</text>
</comment>
<keyword evidence="3" id="KW-1185">Reference proteome</keyword>
<dbReference type="Pfam" id="PF13560">
    <property type="entry name" value="HTH_31"/>
    <property type="match status" value="1"/>
</dbReference>
<feature type="domain" description="HTH cro/C1-type" evidence="1">
    <location>
        <begin position="1"/>
        <end position="42"/>
    </location>
</feature>
<dbReference type="Proteomes" id="UP000622547">
    <property type="component" value="Unassembled WGS sequence"/>
</dbReference>
<dbReference type="CDD" id="cd00093">
    <property type="entry name" value="HTH_XRE"/>
    <property type="match status" value="1"/>
</dbReference>
<dbReference type="InterPro" id="IPR041413">
    <property type="entry name" value="MLTR_LBD"/>
</dbReference>
<sequence length="227" mass="25977">MADLAGVSVDYYMRLEQGRERHPSEQVLDSLARVFHLDPEAARHLHDLARPRTPRHTPADRADQVNPTLITLMQSWDHPALVMNRRLDVLFENRLAALLCNEREFSPNLLRHAFYHPEWYQDWHSAANVWVAHLRATAGAHCEDPFLLDLIEELSQVGDFRRMWGTHDVRTNGRGILQLRHPDVGEVKLAYETLPVNSAPGQVLLVCQSMLDSHSADSVGKLRHLLL</sequence>
<dbReference type="PANTHER" id="PTHR35010:SF2">
    <property type="entry name" value="BLL4672 PROTEIN"/>
    <property type="match status" value="1"/>
</dbReference>
<dbReference type="SUPFAM" id="SSF47413">
    <property type="entry name" value="lambda repressor-like DNA-binding domains"/>
    <property type="match status" value="1"/>
</dbReference>
<dbReference type="InterPro" id="IPR010982">
    <property type="entry name" value="Lambda_DNA-bd_dom_sf"/>
</dbReference>
<gene>
    <name evidence="2" type="ORF">Pph01_16900</name>
</gene>
<accession>A0A8J3U470</accession>
<dbReference type="GO" id="GO:0003677">
    <property type="term" value="F:DNA binding"/>
    <property type="evidence" value="ECO:0007669"/>
    <property type="project" value="InterPro"/>
</dbReference>